<dbReference type="RefSeq" id="WP_001233656.1">
    <property type="nucleotide sequence ID" value="NZ_CP009335.1"/>
</dbReference>
<evidence type="ECO:0000313" key="4">
    <source>
        <dbReference type="EMBL" id="QKH27944.1"/>
    </source>
</evidence>
<feature type="chain" id="PRO_5030004345" description="Lipoprotein" evidence="2">
    <location>
        <begin position="23"/>
        <end position="158"/>
    </location>
</feature>
<reference evidence="3 5" key="1">
    <citation type="journal article" date="2015" name="Genome Announc.">
        <title>Complete genome sequences for 35 biothreat assay-relevant bacillus species.</title>
        <authorList>
            <person name="Johnson S.L."/>
            <person name="Daligault H.E."/>
            <person name="Davenport K.W."/>
            <person name="Jaissle J."/>
            <person name="Frey K.G."/>
            <person name="Ladner J.T."/>
            <person name="Broomall S.M."/>
            <person name="Bishop-Lilly K.A."/>
            <person name="Bruce D.C."/>
            <person name="Gibbons H.S."/>
            <person name="Coyne S.R."/>
            <person name="Lo C.C."/>
            <person name="Meincke L."/>
            <person name="Munk A.C."/>
            <person name="Koroleva G.I."/>
            <person name="Rosenzweig C.N."/>
            <person name="Palacios G.F."/>
            <person name="Redden C.L."/>
            <person name="Minogue T.D."/>
            <person name="Chain P.S."/>
        </authorList>
    </citation>
    <scope>NUCLEOTIDE SEQUENCE [LARGE SCALE GENOMIC DNA]</scope>
    <source>
        <strain evidence="3 5">HD1011</strain>
    </source>
</reference>
<protein>
    <recommendedName>
        <fullName evidence="7">Lipoprotein</fullName>
    </recommendedName>
</protein>
<feature type="signal peptide" evidence="2">
    <location>
        <begin position="1"/>
        <end position="22"/>
    </location>
</feature>
<keyword evidence="1" id="KW-0175">Coiled coil</keyword>
<dbReference type="Proteomes" id="UP000031876">
    <property type="component" value="Chromosome"/>
</dbReference>
<reference evidence="4 6" key="2">
    <citation type="submission" date="2020-05" db="EMBL/GenBank/DDBJ databases">
        <title>FDA dAtabase for Regulatory Grade micrObial Sequences (FDA-ARGOS): Supporting development and validation of Infectious Disease Dx tests.</title>
        <authorList>
            <person name="Nelson B."/>
            <person name="Plummer A."/>
            <person name="Tallon L."/>
            <person name="Sadzewicz L."/>
            <person name="Zhao X."/>
            <person name="Vavikolanu K."/>
            <person name="Mehta A."/>
            <person name="Aluvathingal J."/>
            <person name="Nadendla S."/>
            <person name="Myers T."/>
            <person name="Yan Y."/>
            <person name="Sichtig H."/>
        </authorList>
    </citation>
    <scope>NUCLEOTIDE SEQUENCE [LARGE SCALE GENOMIC DNA]</scope>
    <source>
        <strain evidence="4 6">FDAARGOS_795</strain>
    </source>
</reference>
<dbReference type="Proteomes" id="UP000501107">
    <property type="component" value="Chromosome"/>
</dbReference>
<sequence>MRKWMLIGAISCLLLTACSTQADNNTEVQQLKVENDKLQKEVAQLQQEPQKTLPAANDSKQIQDFKNEVSSIVEKANNTKPVGVKEDNLNTYLAVKKEIDQLDDKIDLSDNQLEADYRAGTITIEQYQTQEREHDILEDQLEQAENALEARFGIEDYS</sequence>
<dbReference type="EMBL" id="CP053980">
    <property type="protein sequence ID" value="QKH27944.1"/>
    <property type="molecule type" value="Genomic_DNA"/>
</dbReference>
<evidence type="ECO:0008006" key="7">
    <source>
        <dbReference type="Google" id="ProtNLM"/>
    </source>
</evidence>
<gene>
    <name evidence="3" type="ORF">BF38_4377</name>
    <name evidence="4" type="ORF">FOC89_29655</name>
</gene>
<keyword evidence="2" id="KW-0732">Signal</keyword>
<evidence type="ECO:0000256" key="2">
    <source>
        <dbReference type="SAM" id="SignalP"/>
    </source>
</evidence>
<evidence type="ECO:0000313" key="3">
    <source>
        <dbReference type="EMBL" id="AJG76361.1"/>
    </source>
</evidence>
<proteinExistence type="predicted"/>
<dbReference type="KEGG" id="btw:BF38_4377"/>
<evidence type="ECO:0000313" key="5">
    <source>
        <dbReference type="Proteomes" id="UP000031876"/>
    </source>
</evidence>
<evidence type="ECO:0000256" key="1">
    <source>
        <dbReference type="SAM" id="Coils"/>
    </source>
</evidence>
<dbReference type="AlphaFoldDB" id="A0A0B5NQY2"/>
<dbReference type="PROSITE" id="PS51257">
    <property type="entry name" value="PROKAR_LIPOPROTEIN"/>
    <property type="match status" value="1"/>
</dbReference>
<feature type="coiled-coil region" evidence="1">
    <location>
        <begin position="21"/>
        <end position="48"/>
    </location>
</feature>
<accession>A0A0B5NQY2</accession>
<name>A0A0B5NQY2_BACTU</name>
<organism evidence="4 6">
    <name type="scientific">Bacillus thuringiensis</name>
    <dbReference type="NCBI Taxonomy" id="1428"/>
    <lineage>
        <taxon>Bacteria</taxon>
        <taxon>Bacillati</taxon>
        <taxon>Bacillota</taxon>
        <taxon>Bacilli</taxon>
        <taxon>Bacillales</taxon>
        <taxon>Bacillaceae</taxon>
        <taxon>Bacillus</taxon>
        <taxon>Bacillus cereus group</taxon>
    </lineage>
</organism>
<evidence type="ECO:0000313" key="6">
    <source>
        <dbReference type="Proteomes" id="UP000501107"/>
    </source>
</evidence>
<dbReference type="EMBL" id="CP009335">
    <property type="protein sequence ID" value="AJG76361.1"/>
    <property type="molecule type" value="Genomic_DNA"/>
</dbReference>